<keyword evidence="2" id="KW-0863">Zinc-finger</keyword>
<dbReference type="AlphaFoldDB" id="A0A0N4ZQ24"/>
<keyword evidence="5" id="KW-1185">Reference proteome</keyword>
<accession>A0A0N4ZQ24</accession>
<protein>
    <recommendedName>
        <fullName evidence="1">Peroxisome assembly protein 12</fullName>
    </recommendedName>
</protein>
<proteinExistence type="predicted"/>
<feature type="domain" description="RING-type" evidence="4">
    <location>
        <begin position="97"/>
        <end position="135"/>
    </location>
</feature>
<dbReference type="InterPro" id="IPR001841">
    <property type="entry name" value="Znf_RING"/>
</dbReference>
<dbReference type="SMART" id="SM00184">
    <property type="entry name" value="RING"/>
    <property type="match status" value="1"/>
</dbReference>
<dbReference type="GO" id="GO:0005778">
    <property type="term" value="C:peroxisomal membrane"/>
    <property type="evidence" value="ECO:0007669"/>
    <property type="project" value="InterPro"/>
</dbReference>
<dbReference type="PANTHER" id="PTHR12888:SF0">
    <property type="entry name" value="PEROXISOME ASSEMBLY PROTEIN 12"/>
    <property type="match status" value="1"/>
</dbReference>
<evidence type="ECO:0000256" key="2">
    <source>
        <dbReference type="ARBA" id="ARBA00022771"/>
    </source>
</evidence>
<dbReference type="GO" id="GO:0008270">
    <property type="term" value="F:zinc ion binding"/>
    <property type="evidence" value="ECO:0007669"/>
    <property type="project" value="UniProtKB-KW"/>
</dbReference>
<name>A0A0N4ZQ24_PARTI</name>
<evidence type="ECO:0000313" key="5">
    <source>
        <dbReference type="Proteomes" id="UP000038045"/>
    </source>
</evidence>
<dbReference type="InterPro" id="IPR017375">
    <property type="entry name" value="PEX12"/>
</dbReference>
<dbReference type="Proteomes" id="UP000038045">
    <property type="component" value="Unplaced"/>
</dbReference>
<dbReference type="PANTHER" id="PTHR12888">
    <property type="entry name" value="PEROXISOME ASSEMBLY PROTEIN 12 PEROXIN-12"/>
    <property type="match status" value="1"/>
</dbReference>
<evidence type="ECO:0000259" key="4">
    <source>
        <dbReference type="SMART" id="SM00184"/>
    </source>
</evidence>
<dbReference type="GO" id="GO:1990429">
    <property type="term" value="C:peroxisomal importomer complex"/>
    <property type="evidence" value="ECO:0007669"/>
    <property type="project" value="TreeGrafter"/>
</dbReference>
<dbReference type="GO" id="GO:0006513">
    <property type="term" value="P:protein monoubiquitination"/>
    <property type="evidence" value="ECO:0007669"/>
    <property type="project" value="TreeGrafter"/>
</dbReference>
<dbReference type="SUPFAM" id="SSF57850">
    <property type="entry name" value="RING/U-box"/>
    <property type="match status" value="1"/>
</dbReference>
<dbReference type="CDD" id="cd16451">
    <property type="entry name" value="mRING_PEX12"/>
    <property type="match status" value="1"/>
</dbReference>
<reference evidence="6" key="1">
    <citation type="submission" date="2017-02" db="UniProtKB">
        <authorList>
            <consortium name="WormBaseParasite"/>
        </authorList>
    </citation>
    <scope>IDENTIFICATION</scope>
</reference>
<evidence type="ECO:0000256" key="1">
    <source>
        <dbReference type="ARBA" id="ARBA00018980"/>
    </source>
</evidence>
<dbReference type="STRING" id="131310.A0A0N4ZQ24"/>
<dbReference type="GO" id="GO:0016558">
    <property type="term" value="P:protein import into peroxisome matrix"/>
    <property type="evidence" value="ECO:0007669"/>
    <property type="project" value="InterPro"/>
</dbReference>
<dbReference type="GO" id="GO:0004842">
    <property type="term" value="F:ubiquitin-protein transferase activity"/>
    <property type="evidence" value="ECO:0007669"/>
    <property type="project" value="TreeGrafter"/>
</dbReference>
<keyword evidence="3" id="KW-0862">Zinc</keyword>
<evidence type="ECO:0000313" key="6">
    <source>
        <dbReference type="WBParaSite" id="PTRK_0001062900.1"/>
    </source>
</evidence>
<dbReference type="InterPro" id="IPR013083">
    <property type="entry name" value="Znf_RING/FYVE/PHD"/>
</dbReference>
<dbReference type="Gene3D" id="3.30.40.10">
    <property type="entry name" value="Zinc/RING finger domain, C3HC4 (zinc finger)"/>
    <property type="match status" value="1"/>
</dbReference>
<organism evidence="5 6">
    <name type="scientific">Parastrongyloides trichosuri</name>
    <name type="common">Possum-specific nematode worm</name>
    <dbReference type="NCBI Taxonomy" id="131310"/>
    <lineage>
        <taxon>Eukaryota</taxon>
        <taxon>Metazoa</taxon>
        <taxon>Ecdysozoa</taxon>
        <taxon>Nematoda</taxon>
        <taxon>Chromadorea</taxon>
        <taxon>Rhabditida</taxon>
        <taxon>Tylenchina</taxon>
        <taxon>Panagrolaimomorpha</taxon>
        <taxon>Strongyloidoidea</taxon>
        <taxon>Strongyloididae</taxon>
        <taxon>Parastrongyloides</taxon>
    </lineage>
</organism>
<keyword evidence="2" id="KW-0479">Metal-binding</keyword>
<evidence type="ECO:0000256" key="3">
    <source>
        <dbReference type="ARBA" id="ARBA00022833"/>
    </source>
</evidence>
<dbReference type="WBParaSite" id="PTRK_0001062900.1">
    <property type="protein sequence ID" value="PTRK_0001062900.1"/>
    <property type="gene ID" value="PTRK_0001062900"/>
</dbReference>
<sequence length="150" mass="17027">MDLKLMENNKLLFDSSTIAGRSMNLILGLFSKFGKLLSFIMIGIQVLQYVQQSQDNGSSNIMSMFGNYVPGERKSEIQFPVEKLSERDTLSLSKDQCPLCLKKRENDTVLSVSGYIFCFKCIHNYVKKYGLCPVTSTPATLNELVRLYME</sequence>